<feature type="region of interest" description="Disordered" evidence="1">
    <location>
        <begin position="39"/>
        <end position="87"/>
    </location>
</feature>
<sequence length="113" mass="11522">MAASSALYCFSSAVFPCAADIGNNDAPVASLEMVEHISAADANPPNGPDDGVGLALADAESPAEEDDGVPAAAEPPPCVEQPDSASAAKRATVRYRIGPVRGLEEIFKRSHSA</sequence>
<evidence type="ECO:0000313" key="3">
    <source>
        <dbReference type="Proteomes" id="UP001500200"/>
    </source>
</evidence>
<keyword evidence="3" id="KW-1185">Reference proteome</keyword>
<protein>
    <submittedName>
        <fullName evidence="2">Uncharacterized protein</fullName>
    </submittedName>
</protein>
<evidence type="ECO:0000256" key="1">
    <source>
        <dbReference type="SAM" id="MobiDB-lite"/>
    </source>
</evidence>
<dbReference type="EMBL" id="BAABKK010000009">
    <property type="protein sequence ID" value="GAA5191824.1"/>
    <property type="molecule type" value="Genomic_DNA"/>
</dbReference>
<name>A0ABP9S8R2_9MICC</name>
<reference evidence="3" key="1">
    <citation type="journal article" date="2019" name="Int. J. Syst. Evol. Microbiol.">
        <title>The Global Catalogue of Microorganisms (GCM) 10K type strain sequencing project: providing services to taxonomists for standard genome sequencing and annotation.</title>
        <authorList>
            <consortium name="The Broad Institute Genomics Platform"/>
            <consortium name="The Broad Institute Genome Sequencing Center for Infectious Disease"/>
            <person name="Wu L."/>
            <person name="Ma J."/>
        </authorList>
    </citation>
    <scope>NUCLEOTIDE SEQUENCE [LARGE SCALE GENOMIC DNA]</scope>
    <source>
        <strain evidence="3">JCM 18514</strain>
    </source>
</reference>
<organism evidence="2 3">
    <name type="scientific">Arthrobacter gyeryongensis</name>
    <dbReference type="NCBI Taxonomy" id="1650592"/>
    <lineage>
        <taxon>Bacteria</taxon>
        <taxon>Bacillati</taxon>
        <taxon>Actinomycetota</taxon>
        <taxon>Actinomycetes</taxon>
        <taxon>Micrococcales</taxon>
        <taxon>Micrococcaceae</taxon>
        <taxon>Arthrobacter</taxon>
    </lineage>
</organism>
<proteinExistence type="predicted"/>
<evidence type="ECO:0000313" key="2">
    <source>
        <dbReference type="EMBL" id="GAA5191824.1"/>
    </source>
</evidence>
<dbReference type="Proteomes" id="UP001500200">
    <property type="component" value="Unassembled WGS sequence"/>
</dbReference>
<accession>A0ABP9S8R2</accession>
<gene>
    <name evidence="2" type="ORF">GCM10023346_12350</name>
</gene>
<comment type="caution">
    <text evidence="2">The sequence shown here is derived from an EMBL/GenBank/DDBJ whole genome shotgun (WGS) entry which is preliminary data.</text>
</comment>